<dbReference type="Gene3D" id="2.30.30.40">
    <property type="entry name" value="SH3 Domains"/>
    <property type="match status" value="2"/>
</dbReference>
<keyword evidence="4" id="KW-0788">Thiol protease</keyword>
<evidence type="ECO:0000259" key="6">
    <source>
        <dbReference type="PROSITE" id="PS51935"/>
    </source>
</evidence>
<dbReference type="PANTHER" id="PTHR47053">
    <property type="entry name" value="MUREIN DD-ENDOPEPTIDASE MEPH-RELATED"/>
    <property type="match status" value="1"/>
</dbReference>
<organism evidence="7 8">
    <name type="scientific">Polaribacter irgensii 23-P</name>
    <dbReference type="NCBI Taxonomy" id="313594"/>
    <lineage>
        <taxon>Bacteria</taxon>
        <taxon>Pseudomonadati</taxon>
        <taxon>Bacteroidota</taxon>
        <taxon>Flavobacteriia</taxon>
        <taxon>Flavobacteriales</taxon>
        <taxon>Flavobacteriaceae</taxon>
    </lineage>
</organism>
<dbReference type="PROSITE" id="PS51781">
    <property type="entry name" value="SH3B"/>
    <property type="match status" value="1"/>
</dbReference>
<keyword evidence="2" id="KW-0645">Protease</keyword>
<accession>A4BYY7</accession>
<evidence type="ECO:0000256" key="3">
    <source>
        <dbReference type="ARBA" id="ARBA00022801"/>
    </source>
</evidence>
<reference evidence="7 8" key="1">
    <citation type="submission" date="2006-02" db="EMBL/GenBank/DDBJ databases">
        <authorList>
            <person name="Murray A."/>
            <person name="Staley J."/>
            <person name="Ferriera S."/>
            <person name="Johnson J."/>
            <person name="Kravitz S."/>
            <person name="Halpern A."/>
            <person name="Remington K."/>
            <person name="Beeson K."/>
            <person name="Tran B."/>
            <person name="Rogers Y.-H."/>
            <person name="Friedman R."/>
            <person name="Venter J.C."/>
        </authorList>
    </citation>
    <scope>NUCLEOTIDE SEQUENCE [LARGE SCALE GENOMIC DNA]</scope>
    <source>
        <strain evidence="7 8">23-P</strain>
    </source>
</reference>
<dbReference type="GO" id="GO:0006508">
    <property type="term" value="P:proteolysis"/>
    <property type="evidence" value="ECO:0007669"/>
    <property type="project" value="UniProtKB-KW"/>
</dbReference>
<evidence type="ECO:0000256" key="1">
    <source>
        <dbReference type="ARBA" id="ARBA00007074"/>
    </source>
</evidence>
<dbReference type="InterPro" id="IPR038765">
    <property type="entry name" value="Papain-like_cys_pep_sf"/>
</dbReference>
<evidence type="ECO:0000256" key="4">
    <source>
        <dbReference type="ARBA" id="ARBA00022807"/>
    </source>
</evidence>
<evidence type="ECO:0000313" key="7">
    <source>
        <dbReference type="EMBL" id="EAR12380.1"/>
    </source>
</evidence>
<feature type="domain" description="NlpC/P60" evidence="6">
    <location>
        <begin position="242"/>
        <end position="379"/>
    </location>
</feature>
<dbReference type="OrthoDB" id="9813368at2"/>
<dbReference type="STRING" id="313594.PI23P_07140"/>
<evidence type="ECO:0000256" key="2">
    <source>
        <dbReference type="ARBA" id="ARBA00022670"/>
    </source>
</evidence>
<feature type="domain" description="SH3b" evidence="5">
    <location>
        <begin position="100"/>
        <end position="163"/>
    </location>
</feature>
<dbReference type="PANTHER" id="PTHR47053:SF1">
    <property type="entry name" value="MUREIN DD-ENDOPEPTIDASE MEPH-RELATED"/>
    <property type="match status" value="1"/>
</dbReference>
<keyword evidence="3" id="KW-0378">Hydrolase</keyword>
<dbReference type="PROSITE" id="PS51935">
    <property type="entry name" value="NLPC_P60"/>
    <property type="match status" value="1"/>
</dbReference>
<dbReference type="InterPro" id="IPR003646">
    <property type="entry name" value="SH3-like_bac-type"/>
</dbReference>
<dbReference type="HOGENOM" id="CLU_016043_13_2_10"/>
<dbReference type="InterPro" id="IPR000064">
    <property type="entry name" value="NLP_P60_dom"/>
</dbReference>
<dbReference type="AlphaFoldDB" id="A4BYY7"/>
<evidence type="ECO:0000259" key="5">
    <source>
        <dbReference type="PROSITE" id="PS51781"/>
    </source>
</evidence>
<dbReference type="GO" id="GO:0008234">
    <property type="term" value="F:cysteine-type peptidase activity"/>
    <property type="evidence" value="ECO:0007669"/>
    <property type="project" value="UniProtKB-KW"/>
</dbReference>
<dbReference type="SUPFAM" id="SSF54001">
    <property type="entry name" value="Cysteine proteinases"/>
    <property type="match status" value="1"/>
</dbReference>
<keyword evidence="8" id="KW-1185">Reference proteome</keyword>
<dbReference type="EMBL" id="AAOG01000002">
    <property type="protein sequence ID" value="EAR12380.1"/>
    <property type="molecule type" value="Genomic_DNA"/>
</dbReference>
<dbReference type="Proteomes" id="UP000003053">
    <property type="component" value="Unassembled WGS sequence"/>
</dbReference>
<dbReference type="InterPro" id="IPR041382">
    <property type="entry name" value="SH3_16"/>
</dbReference>
<dbReference type="Pfam" id="PF18348">
    <property type="entry name" value="SH3_16"/>
    <property type="match status" value="1"/>
</dbReference>
<gene>
    <name evidence="7" type="ORF">PI23P_07140</name>
</gene>
<comment type="caution">
    <text evidence="7">The sequence shown here is derived from an EMBL/GenBank/DDBJ whole genome shotgun (WGS) entry which is preliminary data.</text>
</comment>
<protein>
    <submittedName>
        <fullName evidence="7">Putative peptidase</fullName>
    </submittedName>
</protein>
<evidence type="ECO:0000313" key="8">
    <source>
        <dbReference type="Proteomes" id="UP000003053"/>
    </source>
</evidence>
<dbReference type="PROSITE" id="PS51257">
    <property type="entry name" value="PROKAR_LIPOPROTEIN"/>
    <property type="match status" value="1"/>
</dbReference>
<dbReference type="eggNOG" id="COG0791">
    <property type="taxonomic scope" value="Bacteria"/>
</dbReference>
<dbReference type="Pfam" id="PF00877">
    <property type="entry name" value="NLPC_P60"/>
    <property type="match status" value="1"/>
</dbReference>
<proteinExistence type="inferred from homology"/>
<dbReference type="Gene3D" id="3.90.1720.10">
    <property type="entry name" value="endopeptidase domain like (from Nostoc punctiforme)"/>
    <property type="match status" value="1"/>
</dbReference>
<dbReference type="RefSeq" id="WP_004570048.1">
    <property type="nucleotide sequence ID" value="NZ_CH724148.1"/>
</dbReference>
<comment type="similarity">
    <text evidence="1">Belongs to the peptidase C40 family.</text>
</comment>
<name>A4BYY7_9FLAO</name>
<sequence>MKFSQIIPLILFLLLQSCNKNSKFLIAIETKSKSIQMTYAPDKRVAVYDVRFALIDDQIIAKGATDSKKAYNELLEYIHSSNVIFKNELRFLPDTTVGNQKFAVAKNSVINIRSLPKHSAELGTQALLGMSLKILDKKGDFYRVQTPDSYISWVDKGGIEKMDTKKFDLWNTSEKIIFTEITGFIYTTASAESEIVSDITLGGLLQYVNENEAFYEVKYPDNRTGFVKKEESVRYNAWLQNKTYSGENIEKTAKKMNGFPYLWGGTSTKGMDCSGFVKMAYLMNGFIIPRDASQQINAGRKVNVALDFKDLEKGDLLFFGTKATTEKSQRVVHVGIWLGNEKMEFIHASGNVHISSMDDSQMNFDDFNKNRYLGSRRYLGTPDKKIVALGQALQL</sequence>
<dbReference type="InterPro" id="IPR051202">
    <property type="entry name" value="Peptidase_C40"/>
</dbReference>